<feature type="chain" id="PRO_5024278782" description="Alpha/beta hydrolase" evidence="1">
    <location>
        <begin position="25"/>
        <end position="382"/>
    </location>
</feature>
<dbReference type="SUPFAM" id="SSF53474">
    <property type="entry name" value="alpha/beta-Hydrolases"/>
    <property type="match status" value="1"/>
</dbReference>
<evidence type="ECO:0000256" key="1">
    <source>
        <dbReference type="SAM" id="SignalP"/>
    </source>
</evidence>
<protein>
    <recommendedName>
        <fullName evidence="4">Alpha/beta hydrolase</fullName>
    </recommendedName>
</protein>
<organism evidence="2 3">
    <name type="scientific">Phragmitibacter flavus</name>
    <dbReference type="NCBI Taxonomy" id="2576071"/>
    <lineage>
        <taxon>Bacteria</taxon>
        <taxon>Pseudomonadati</taxon>
        <taxon>Verrucomicrobiota</taxon>
        <taxon>Verrucomicrobiia</taxon>
        <taxon>Verrucomicrobiales</taxon>
        <taxon>Verrucomicrobiaceae</taxon>
        <taxon>Phragmitibacter</taxon>
    </lineage>
</organism>
<keyword evidence="1" id="KW-0732">Signal</keyword>
<evidence type="ECO:0000313" key="2">
    <source>
        <dbReference type="EMBL" id="TLD69187.1"/>
    </source>
</evidence>
<dbReference type="InterPro" id="IPR029058">
    <property type="entry name" value="AB_hydrolase_fold"/>
</dbReference>
<dbReference type="OrthoDB" id="179673at2"/>
<reference evidence="2 3" key="1">
    <citation type="submission" date="2019-05" db="EMBL/GenBank/DDBJ databases">
        <title>Verrucobacter flavum gen. nov., sp. nov. a new member of the family Verrucomicrobiaceae.</title>
        <authorList>
            <person name="Szuroczki S."/>
            <person name="Abbaszade G."/>
            <person name="Szabo A."/>
            <person name="Felfoldi T."/>
            <person name="Schumann P."/>
            <person name="Boka K."/>
            <person name="Keki Z."/>
            <person name="Toumi M."/>
            <person name="Toth E."/>
        </authorList>
    </citation>
    <scope>NUCLEOTIDE SEQUENCE [LARGE SCALE GENOMIC DNA]</scope>
    <source>
        <strain evidence="2 3">MG-N-17</strain>
    </source>
</reference>
<accession>A0A5R8KA87</accession>
<proteinExistence type="predicted"/>
<name>A0A5R8KA87_9BACT</name>
<dbReference type="AlphaFoldDB" id="A0A5R8KA87"/>
<dbReference type="Proteomes" id="UP000306196">
    <property type="component" value="Unassembled WGS sequence"/>
</dbReference>
<dbReference type="EMBL" id="VAUV01000015">
    <property type="protein sequence ID" value="TLD69187.1"/>
    <property type="molecule type" value="Genomic_DNA"/>
</dbReference>
<evidence type="ECO:0000313" key="3">
    <source>
        <dbReference type="Proteomes" id="UP000306196"/>
    </source>
</evidence>
<keyword evidence="3" id="KW-1185">Reference proteome</keyword>
<dbReference type="Gene3D" id="3.40.50.1820">
    <property type="entry name" value="alpha/beta hydrolase"/>
    <property type="match status" value="1"/>
</dbReference>
<evidence type="ECO:0008006" key="4">
    <source>
        <dbReference type="Google" id="ProtNLM"/>
    </source>
</evidence>
<gene>
    <name evidence="2" type="ORF">FEM03_18990</name>
</gene>
<feature type="signal peptide" evidence="1">
    <location>
        <begin position="1"/>
        <end position="24"/>
    </location>
</feature>
<dbReference type="RefSeq" id="WP_138087873.1">
    <property type="nucleotide sequence ID" value="NZ_VAUV01000015.1"/>
</dbReference>
<sequence>MSHLRANLTSVLAIFLLSSTTTHAAADLEISENLPLPECHSIGWVKANTHAKGSKTWDGVLDEAKWGTPAPDQLVTRNWDWKLTDQQWHEAVQKHGEGKHEDVKFDLWIPQETETIKGVVAISGHGSGETLYQHEELRRIARELNLALFKFVGNPMQRGFWPKSLLYERLTTMGHKLDHPEVGNAPLFLYGHSNGTGFSAIFPTTESSRVWAWVSMRPGITFQVYQPDAAQVPGLVIFGENDSFLARPSREENLAVVEVMRKKHRALWNSVVEPDTGHGPGPKTWPLVFSFLRHTFNARVPSDANPTATPVKLVPLPETSGHLGQNWDSKKGGYQTLPIAPFATFPADKSTASWLVNPAYAADWQTFQEKGQLLPIIDSSKP</sequence>
<comment type="caution">
    <text evidence="2">The sequence shown here is derived from an EMBL/GenBank/DDBJ whole genome shotgun (WGS) entry which is preliminary data.</text>
</comment>